<dbReference type="Pfam" id="PF19891">
    <property type="entry name" value="DUF6364"/>
    <property type="match status" value="1"/>
</dbReference>
<reference evidence="1" key="1">
    <citation type="submission" date="2022-04" db="EMBL/GenBank/DDBJ databases">
        <title>Hymenobacter sp. isolated from the air.</title>
        <authorList>
            <person name="Won M."/>
            <person name="Lee C.-M."/>
            <person name="Woen H.-Y."/>
            <person name="Kwon S.-W."/>
        </authorList>
    </citation>
    <scope>NUCLEOTIDE SEQUENCE</scope>
    <source>
        <strain evidence="1">5116S-3</strain>
    </source>
</reference>
<name>A0A8T9QG20_9BACT</name>
<sequence length="81" mass="9015">MIRLTLNLPDEVAQRAQAYARETGRSLEDIFAAYLQQLKPDPAALPELPPALARLKGAVQLPPDADYKTILAEELQKRFGQ</sequence>
<accession>A0A8T9QG20</accession>
<dbReference type="InterPro" id="IPR010985">
    <property type="entry name" value="Ribbon_hlx_hlx"/>
</dbReference>
<evidence type="ECO:0000313" key="2">
    <source>
        <dbReference type="Proteomes" id="UP000831796"/>
    </source>
</evidence>
<dbReference type="KEGG" id="hcu:MUN79_11870"/>
<dbReference type="GO" id="GO:0006355">
    <property type="term" value="P:regulation of DNA-templated transcription"/>
    <property type="evidence" value="ECO:0007669"/>
    <property type="project" value="InterPro"/>
</dbReference>
<evidence type="ECO:0000313" key="1">
    <source>
        <dbReference type="EMBL" id="UOQ74509.1"/>
    </source>
</evidence>
<keyword evidence="2" id="KW-1185">Reference proteome</keyword>
<dbReference type="Proteomes" id="UP000831796">
    <property type="component" value="Chromosome"/>
</dbReference>
<dbReference type="RefSeq" id="WP_244677848.1">
    <property type="nucleotide sequence ID" value="NZ_CP095046.1"/>
</dbReference>
<proteinExistence type="predicted"/>
<dbReference type="InterPro" id="IPR045944">
    <property type="entry name" value="DUF6364"/>
</dbReference>
<dbReference type="AlphaFoldDB" id="A0A8T9QG20"/>
<dbReference type="EMBL" id="CP095046">
    <property type="protein sequence ID" value="UOQ74509.1"/>
    <property type="molecule type" value="Genomic_DNA"/>
</dbReference>
<gene>
    <name evidence="1" type="ORF">MUN79_11870</name>
</gene>
<dbReference type="SUPFAM" id="SSF47598">
    <property type="entry name" value="Ribbon-helix-helix"/>
    <property type="match status" value="1"/>
</dbReference>
<protein>
    <submittedName>
        <fullName evidence="1">DUF6364 family protein</fullName>
    </submittedName>
</protein>
<organism evidence="1 2">
    <name type="scientific">Hymenobacter cellulosilyticus</name>
    <dbReference type="NCBI Taxonomy" id="2932248"/>
    <lineage>
        <taxon>Bacteria</taxon>
        <taxon>Pseudomonadati</taxon>
        <taxon>Bacteroidota</taxon>
        <taxon>Cytophagia</taxon>
        <taxon>Cytophagales</taxon>
        <taxon>Hymenobacteraceae</taxon>
        <taxon>Hymenobacter</taxon>
    </lineage>
</organism>